<proteinExistence type="predicted"/>
<evidence type="ECO:0000256" key="1">
    <source>
        <dbReference type="SAM" id="MobiDB-lite"/>
    </source>
</evidence>
<dbReference type="AlphaFoldDB" id="A0A9P8CXK7"/>
<dbReference type="Proteomes" id="UP000717515">
    <property type="component" value="Unassembled WGS sequence"/>
</dbReference>
<dbReference type="GO" id="GO:0005829">
    <property type="term" value="C:cytosol"/>
    <property type="evidence" value="ECO:0007669"/>
    <property type="project" value="TreeGrafter"/>
</dbReference>
<organism evidence="3 4">
    <name type="scientific">Mortierella alpina</name>
    <name type="common">Oleaginous fungus</name>
    <name type="synonym">Mortierella renispora</name>
    <dbReference type="NCBI Taxonomy" id="64518"/>
    <lineage>
        <taxon>Eukaryota</taxon>
        <taxon>Fungi</taxon>
        <taxon>Fungi incertae sedis</taxon>
        <taxon>Mucoromycota</taxon>
        <taxon>Mortierellomycotina</taxon>
        <taxon>Mortierellomycetes</taxon>
        <taxon>Mortierellales</taxon>
        <taxon>Mortierellaceae</taxon>
        <taxon>Mortierella</taxon>
    </lineage>
</organism>
<evidence type="ECO:0000313" key="4">
    <source>
        <dbReference type="Proteomes" id="UP000717515"/>
    </source>
</evidence>
<evidence type="ECO:0000313" key="3">
    <source>
        <dbReference type="EMBL" id="KAG9322419.1"/>
    </source>
</evidence>
<dbReference type="Gene3D" id="3.20.20.100">
    <property type="entry name" value="NADP-dependent oxidoreductase domain"/>
    <property type="match status" value="1"/>
</dbReference>
<dbReference type="InterPro" id="IPR023210">
    <property type="entry name" value="NADP_OxRdtase_dom"/>
</dbReference>
<dbReference type="GO" id="GO:0045290">
    <property type="term" value="F:D-arabinose 1-dehydrogenase [NAD(P)+] activity"/>
    <property type="evidence" value="ECO:0007669"/>
    <property type="project" value="TreeGrafter"/>
</dbReference>
<dbReference type="InterPro" id="IPR020471">
    <property type="entry name" value="AKR"/>
</dbReference>
<dbReference type="PRINTS" id="PR00069">
    <property type="entry name" value="ALDKETRDTASE"/>
</dbReference>
<dbReference type="PANTHER" id="PTHR42686">
    <property type="entry name" value="GH17980P-RELATED"/>
    <property type="match status" value="1"/>
</dbReference>
<sequence length="365" mass="41146">MDQQAKGDSYMDLQAKPTVMTVPDNSHLQQQQHQQRPAPPDVPQDRLGVSPIIYGTSAFAQLYNPIKAHWPAEACKRAIDVGINAFDTSPYYGNSEHVLGKALLSISATHPRSKYYLSTKVGRYGPKKADFDYSKERVRESVQESMRRMHTDYLDIVYAHDVEFVSVDKAVEAVGELFQLKAEGKVKYVGISGYPLPYLLALIPILHERLGQKLDIILTYCHYNLHNTLLEDYVVHFKDLGIQTVWNASPVSMGLLRSHTPAPAWHPAPARLLDAVQDCIAIVDKHERGKDLTEVAVKFAMGWKGCEGLLLGMSNAEEVDLNMRWWAECQSGKQDEAQDRDVKAVRARLQPFEKMEWASPPIDDC</sequence>
<dbReference type="EMBL" id="JAIFTL010000148">
    <property type="protein sequence ID" value="KAG9322419.1"/>
    <property type="molecule type" value="Genomic_DNA"/>
</dbReference>
<reference evidence="3" key="1">
    <citation type="submission" date="2021-07" db="EMBL/GenBank/DDBJ databases">
        <title>Draft genome of Mortierella alpina, strain LL118, isolated from an aspen leaf litter sample.</title>
        <authorList>
            <person name="Yang S."/>
            <person name="Vinatzer B.A."/>
        </authorList>
    </citation>
    <scope>NUCLEOTIDE SEQUENCE</scope>
    <source>
        <strain evidence="3">LL118</strain>
    </source>
</reference>
<name>A0A9P8CXK7_MORAP</name>
<accession>A0A9P8CXK7</accession>
<gene>
    <name evidence="3" type="ORF">KVV02_003745</name>
</gene>
<feature type="region of interest" description="Disordered" evidence="1">
    <location>
        <begin position="1"/>
        <end position="47"/>
    </location>
</feature>
<protein>
    <recommendedName>
        <fullName evidence="2">NADP-dependent oxidoreductase domain-containing protein</fullName>
    </recommendedName>
</protein>
<dbReference type="PANTHER" id="PTHR42686:SF1">
    <property type="entry name" value="GH17980P-RELATED"/>
    <property type="match status" value="1"/>
</dbReference>
<dbReference type="SUPFAM" id="SSF51430">
    <property type="entry name" value="NAD(P)-linked oxidoreductase"/>
    <property type="match status" value="1"/>
</dbReference>
<comment type="caution">
    <text evidence="3">The sequence shown here is derived from an EMBL/GenBank/DDBJ whole genome shotgun (WGS) entry which is preliminary data.</text>
</comment>
<feature type="domain" description="NADP-dependent oxidoreductase" evidence="2">
    <location>
        <begin position="51"/>
        <end position="326"/>
    </location>
</feature>
<dbReference type="Pfam" id="PF00248">
    <property type="entry name" value="Aldo_ket_red"/>
    <property type="match status" value="1"/>
</dbReference>
<dbReference type="GO" id="GO:0070485">
    <property type="term" value="P:dehydro-D-arabinono-1,4-lactone biosynthetic process"/>
    <property type="evidence" value="ECO:0007669"/>
    <property type="project" value="TreeGrafter"/>
</dbReference>
<dbReference type="InterPro" id="IPR036812">
    <property type="entry name" value="NAD(P)_OxRdtase_dom_sf"/>
</dbReference>
<evidence type="ECO:0000259" key="2">
    <source>
        <dbReference type="Pfam" id="PF00248"/>
    </source>
</evidence>